<dbReference type="InParanoid" id="A0A671G417"/>
<keyword evidence="2 3" id="KW-1015">Disulfide bond</keyword>
<dbReference type="GO" id="GO:0051480">
    <property type="term" value="P:regulation of cytosolic calcium ion concentration"/>
    <property type="evidence" value="ECO:0007669"/>
    <property type="project" value="TreeGrafter"/>
</dbReference>
<protein>
    <recommendedName>
        <fullName evidence="6">Calcitonin peptide-like domain-containing protein</fullName>
    </recommendedName>
</protein>
<keyword evidence="5" id="KW-1185">Reference proteome</keyword>
<dbReference type="InterPro" id="IPR021116">
    <property type="entry name" value="Calcitonin/adrenomedullin"/>
</dbReference>
<reference evidence="4 5" key="2">
    <citation type="journal article" date="2018" name="Annu Rev Anim Biosci">
        <title>Bat Biology, Genomes, and the Bat1K Project: To Generate Chromosome-Level Genomes for All Living Bat Species.</title>
        <authorList>
            <person name="Teeling E.C."/>
            <person name="Vernes S.C."/>
            <person name="Davalos L.M."/>
            <person name="Ray D.A."/>
            <person name="Gilbert M.T.P."/>
            <person name="Myers E."/>
        </authorList>
    </citation>
    <scope>NUCLEOTIDE SEQUENCE</scope>
</reference>
<dbReference type="GO" id="GO:0005615">
    <property type="term" value="C:extracellular space"/>
    <property type="evidence" value="ECO:0007669"/>
    <property type="project" value="TreeGrafter"/>
</dbReference>
<dbReference type="PANTHER" id="PTHR10505:SF13">
    <property type="entry name" value="CALCITONIN GENE-RELATED PEPTIDE 1"/>
    <property type="match status" value="1"/>
</dbReference>
<reference evidence="4" key="4">
    <citation type="submission" date="2025-08" db="UniProtKB">
        <authorList>
            <consortium name="Ensembl"/>
        </authorList>
    </citation>
    <scope>IDENTIFICATION</scope>
</reference>
<reference evidence="4 5" key="1">
    <citation type="journal article" date="2015" name="Annu Rev Anim Biosci">
        <title>The Genome 10K Project: a way forward.</title>
        <authorList>
            <person name="Koepfli K.P."/>
            <person name="Paten B."/>
            <person name="O'Brien S.J."/>
            <person name="Koepfli K.P."/>
            <person name="Paten B."/>
            <person name="Antunes A."/>
            <person name="Belov K."/>
            <person name="Bustamante C."/>
            <person name="Castoe T.A."/>
            <person name="Clawson H."/>
            <person name="Crawford A.J."/>
            <person name="Diekhans M."/>
            <person name="Distel D."/>
            <person name="Durbin R."/>
            <person name="Earl D."/>
            <person name="Fujita M.K."/>
            <person name="Gamble T."/>
            <person name="Georges A."/>
            <person name="Gemmell N."/>
            <person name="Gilbert M.T."/>
            <person name="Graves J.M."/>
            <person name="Green R.E."/>
            <person name="Hickey G."/>
            <person name="Jarvis E.D."/>
            <person name="Johnson W."/>
            <person name="Komissarov A."/>
            <person name="Korf I."/>
            <person name="Kuhn R."/>
            <person name="Larkin D.M."/>
            <person name="Lewin H."/>
            <person name="Lopez J.V."/>
            <person name="Ma J."/>
            <person name="Marques-Bonet T."/>
            <person name="Miller W."/>
            <person name="Murphy R."/>
            <person name="Pevzner P."/>
            <person name="Shapiro B."/>
            <person name="Steiner C."/>
            <person name="Tamazian G."/>
            <person name="Venkatesh B."/>
            <person name="Wang J."/>
            <person name="Wayne R."/>
            <person name="Wiley E."/>
            <person name="Yang H."/>
            <person name="Zhang G."/>
            <person name="Haussler D."/>
            <person name="Ryder O."/>
            <person name="O'Brien S.J."/>
        </authorList>
    </citation>
    <scope>NUCLEOTIDE SEQUENCE</scope>
</reference>
<dbReference type="Proteomes" id="UP000472240">
    <property type="component" value="Chromosome 11"/>
</dbReference>
<evidence type="ECO:0000313" key="5">
    <source>
        <dbReference type="Proteomes" id="UP000472240"/>
    </source>
</evidence>
<comment type="similarity">
    <text evidence="1">Belongs to the calcitonin family.</text>
</comment>
<evidence type="ECO:0000256" key="2">
    <source>
        <dbReference type="ARBA" id="ARBA00023157"/>
    </source>
</evidence>
<dbReference type="Gene3D" id="6.10.250.2190">
    <property type="match status" value="1"/>
</dbReference>
<sequence length="125" mass="13916">MRFWKLSPFLALGFLVLYQVGIFQANLEHHASLNEQDFSLDEEEADVLLLAAMIKNWVRKMATEPEQETQSPSITVQKRACNTGTCLTHKLAGLLSTIGFMTNSHLLPPDMVAKGSGRKARDLDA</sequence>
<reference evidence="4" key="5">
    <citation type="submission" date="2025-09" db="UniProtKB">
        <authorList>
            <consortium name="Ensembl"/>
        </authorList>
    </citation>
    <scope>IDENTIFICATION</scope>
</reference>
<evidence type="ECO:0000256" key="1">
    <source>
        <dbReference type="ARBA" id="ARBA00009222"/>
    </source>
</evidence>
<dbReference type="Ensembl" id="ENSRFET00010035208.1">
    <property type="protein sequence ID" value="ENSRFEP00010032499.1"/>
    <property type="gene ID" value="ENSRFEG00010021417.1"/>
</dbReference>
<name>A0A671G417_RHIFE</name>
<proteinExistence type="inferred from homology"/>
<dbReference type="GeneTree" id="ENSGT00940000156267"/>
<reference evidence="5" key="3">
    <citation type="submission" date="2018-12" db="EMBL/GenBank/DDBJ databases">
        <title>G10K-VGP greater horseshoe bat female genome, primary haplotype.</title>
        <authorList>
            <person name="Teeling E."/>
            <person name="Myers G."/>
            <person name="Vernes S."/>
            <person name="Pippel M."/>
            <person name="Winkler S."/>
            <person name="Fedrigo O."/>
            <person name="Rhie A."/>
            <person name="Koren S."/>
            <person name="Phillippy A."/>
            <person name="Lewin H."/>
            <person name="Damas J."/>
            <person name="Howe K."/>
            <person name="Mountcastle J."/>
            <person name="Jarvis E.D."/>
        </authorList>
    </citation>
    <scope>NUCLEOTIDE SEQUENCE [LARGE SCALE GENOMIC DNA]</scope>
</reference>
<dbReference type="PANTHER" id="PTHR10505">
    <property type="entry name" value="CALCITONIN-RELATED"/>
    <property type="match status" value="1"/>
</dbReference>
<evidence type="ECO:0008006" key="6">
    <source>
        <dbReference type="Google" id="ProtNLM"/>
    </source>
</evidence>
<dbReference type="GO" id="GO:0005179">
    <property type="term" value="F:hormone activity"/>
    <property type="evidence" value="ECO:0007669"/>
    <property type="project" value="InterPro"/>
</dbReference>
<dbReference type="Pfam" id="PF00214">
    <property type="entry name" value="Calc_CGRP_IAPP"/>
    <property type="match status" value="1"/>
</dbReference>
<dbReference type="GO" id="GO:0031716">
    <property type="term" value="F:calcitonin receptor binding"/>
    <property type="evidence" value="ECO:0007669"/>
    <property type="project" value="TreeGrafter"/>
</dbReference>
<evidence type="ECO:0000313" key="4">
    <source>
        <dbReference type="Ensembl" id="ENSRFEP00010032499.1"/>
    </source>
</evidence>
<dbReference type="InterPro" id="IPR021117">
    <property type="entry name" value="Calcitonin-like"/>
</dbReference>
<dbReference type="AlphaFoldDB" id="A0A671G417"/>
<accession>A0A671G417</accession>
<evidence type="ECO:0000256" key="3">
    <source>
        <dbReference type="PIRSR" id="PIRSR621116-50"/>
    </source>
</evidence>
<organism evidence="4 5">
    <name type="scientific">Rhinolophus ferrumequinum</name>
    <name type="common">Greater horseshoe bat</name>
    <dbReference type="NCBI Taxonomy" id="59479"/>
    <lineage>
        <taxon>Eukaryota</taxon>
        <taxon>Metazoa</taxon>
        <taxon>Chordata</taxon>
        <taxon>Craniata</taxon>
        <taxon>Vertebrata</taxon>
        <taxon>Euteleostomi</taxon>
        <taxon>Mammalia</taxon>
        <taxon>Eutheria</taxon>
        <taxon>Laurasiatheria</taxon>
        <taxon>Chiroptera</taxon>
        <taxon>Yinpterochiroptera</taxon>
        <taxon>Rhinolophoidea</taxon>
        <taxon>Rhinolophidae</taxon>
        <taxon>Rhinolophinae</taxon>
        <taxon>Rhinolophus</taxon>
    </lineage>
</organism>
<feature type="disulfide bond" evidence="3">
    <location>
        <begin position="81"/>
        <end position="86"/>
    </location>
</feature>
<dbReference type="GO" id="GO:0007189">
    <property type="term" value="P:adenylate cyclase-activating G protein-coupled receptor signaling pathway"/>
    <property type="evidence" value="ECO:0007669"/>
    <property type="project" value="TreeGrafter"/>
</dbReference>